<keyword evidence="1" id="KW-0812">Transmembrane</keyword>
<name>A0A1F7Y1K7_9BACT</name>
<dbReference type="AlphaFoldDB" id="A0A1F7Y1K7"/>
<protein>
    <submittedName>
        <fullName evidence="2">Uncharacterized protein</fullName>
    </submittedName>
</protein>
<gene>
    <name evidence="2" type="ORF">A2714_03070</name>
</gene>
<dbReference type="InterPro" id="IPR043993">
    <property type="entry name" value="T4SS_pilin"/>
</dbReference>
<evidence type="ECO:0000313" key="2">
    <source>
        <dbReference type="EMBL" id="OGM21156.1"/>
    </source>
</evidence>
<evidence type="ECO:0000256" key="1">
    <source>
        <dbReference type="SAM" id="Phobius"/>
    </source>
</evidence>
<proteinExistence type="predicted"/>
<sequence>MTTLFSTVLAQSPINISPGGQFSGLNNITIANIISALIILVLIVAALVFFFMLVWGGVRYITSGGDKAQTEAARGQITAALVGLVIVFAAWAIINLVNIFFGVNILQLNIPNAQAP</sequence>
<feature type="transmembrane region" description="Helical" evidence="1">
    <location>
        <begin position="33"/>
        <end position="58"/>
    </location>
</feature>
<accession>A0A1F7Y1K7</accession>
<keyword evidence="1" id="KW-0472">Membrane</keyword>
<reference evidence="2 3" key="1">
    <citation type="journal article" date="2016" name="Nat. Commun.">
        <title>Thousands of microbial genomes shed light on interconnected biogeochemical processes in an aquifer system.</title>
        <authorList>
            <person name="Anantharaman K."/>
            <person name="Brown C.T."/>
            <person name="Hug L.A."/>
            <person name="Sharon I."/>
            <person name="Castelle C.J."/>
            <person name="Probst A.J."/>
            <person name="Thomas B.C."/>
            <person name="Singh A."/>
            <person name="Wilkins M.J."/>
            <person name="Karaoz U."/>
            <person name="Brodie E.L."/>
            <person name="Williams K.H."/>
            <person name="Hubbard S.S."/>
            <person name="Banfield J.F."/>
        </authorList>
    </citation>
    <scope>NUCLEOTIDE SEQUENCE [LARGE SCALE GENOMIC DNA]</scope>
</reference>
<dbReference type="Proteomes" id="UP000178419">
    <property type="component" value="Unassembled WGS sequence"/>
</dbReference>
<feature type="transmembrane region" description="Helical" evidence="1">
    <location>
        <begin position="79"/>
        <end position="101"/>
    </location>
</feature>
<evidence type="ECO:0000313" key="3">
    <source>
        <dbReference type="Proteomes" id="UP000178419"/>
    </source>
</evidence>
<dbReference type="EMBL" id="MGGE01000024">
    <property type="protein sequence ID" value="OGM21156.1"/>
    <property type="molecule type" value="Genomic_DNA"/>
</dbReference>
<keyword evidence="1" id="KW-1133">Transmembrane helix</keyword>
<comment type="caution">
    <text evidence="2">The sequence shown here is derived from an EMBL/GenBank/DDBJ whole genome shotgun (WGS) entry which is preliminary data.</text>
</comment>
<organism evidence="2 3">
    <name type="scientific">Candidatus Woesebacteria bacterium RIFCSPHIGHO2_01_FULL_38_9</name>
    <dbReference type="NCBI Taxonomy" id="1802492"/>
    <lineage>
        <taxon>Bacteria</taxon>
        <taxon>Candidatus Woeseibacteriota</taxon>
    </lineage>
</organism>
<dbReference type="Pfam" id="PF18895">
    <property type="entry name" value="T4SS_pilin"/>
    <property type="match status" value="1"/>
</dbReference>